<dbReference type="EMBL" id="GGEC01066507">
    <property type="protein sequence ID" value="MBX46991.1"/>
    <property type="molecule type" value="Transcribed_RNA"/>
</dbReference>
<reference evidence="1" key="1">
    <citation type="submission" date="2018-02" db="EMBL/GenBank/DDBJ databases">
        <title>Rhizophora mucronata_Transcriptome.</title>
        <authorList>
            <person name="Meera S.P."/>
            <person name="Sreeshan A."/>
            <person name="Augustine A."/>
        </authorList>
    </citation>
    <scope>NUCLEOTIDE SEQUENCE</scope>
    <source>
        <tissue evidence="1">Leaf</tissue>
    </source>
</reference>
<accession>A0A2P2NX96</accession>
<organism evidence="1">
    <name type="scientific">Rhizophora mucronata</name>
    <name type="common">Asiatic mangrove</name>
    <dbReference type="NCBI Taxonomy" id="61149"/>
    <lineage>
        <taxon>Eukaryota</taxon>
        <taxon>Viridiplantae</taxon>
        <taxon>Streptophyta</taxon>
        <taxon>Embryophyta</taxon>
        <taxon>Tracheophyta</taxon>
        <taxon>Spermatophyta</taxon>
        <taxon>Magnoliopsida</taxon>
        <taxon>eudicotyledons</taxon>
        <taxon>Gunneridae</taxon>
        <taxon>Pentapetalae</taxon>
        <taxon>rosids</taxon>
        <taxon>fabids</taxon>
        <taxon>Malpighiales</taxon>
        <taxon>Rhizophoraceae</taxon>
        <taxon>Rhizophora</taxon>
    </lineage>
</organism>
<sequence length="28" mass="3329">MPKPQLLRAKQISSFQHSIHIRKLNTQQ</sequence>
<dbReference type="AlphaFoldDB" id="A0A2P2NX96"/>
<proteinExistence type="predicted"/>
<protein>
    <submittedName>
        <fullName evidence="1">Uncharacterized protein</fullName>
    </submittedName>
</protein>
<evidence type="ECO:0000313" key="1">
    <source>
        <dbReference type="EMBL" id="MBX46991.1"/>
    </source>
</evidence>
<name>A0A2P2NX96_RHIMU</name>